<keyword evidence="3" id="KW-1185">Reference proteome</keyword>
<accession>A0A2C5YPX7</accession>
<dbReference type="PANTHER" id="PTHR37781">
    <property type="entry name" value="TFIIH COMPLEX SUBUNIT"/>
    <property type="match status" value="1"/>
</dbReference>
<gene>
    <name evidence="2" type="ORF">CDD82_7666</name>
</gene>
<sequence length="264" mass="29040">MASPPNSQSGGFFPPSVLPSPVPSTASAASSTTVTSALPHPRGKALLPNTKKEDMVRRFAEERLLDISRRYVKKFAPPDPQDAVVGFRTFTQVCREFDGLVNILWRSGTPSLQIPFLLRLVSDFTQYVRSFPPAPHATFALLRKLDHCFASLLRGADTDTNEALPGFENGLRMGMTVTDMVRCRSIVEQARILIVEIMSQPAPDEEDDEGVGETTAETETEDEACVGHECSDDHDEARLHMDAARVFEKTIVQLGERLGEPLGV</sequence>
<comment type="caution">
    <text evidence="2">The sequence shown here is derived from an EMBL/GenBank/DDBJ whole genome shotgun (WGS) entry which is preliminary data.</text>
</comment>
<dbReference type="OrthoDB" id="5420410at2759"/>
<protein>
    <recommendedName>
        <fullName evidence="4">Meiotic recombination protein DMC1</fullName>
    </recommendedName>
</protein>
<evidence type="ECO:0000313" key="3">
    <source>
        <dbReference type="Proteomes" id="UP000224854"/>
    </source>
</evidence>
<name>A0A2C5YPX7_9HYPO</name>
<feature type="region of interest" description="Disordered" evidence="1">
    <location>
        <begin position="199"/>
        <end position="224"/>
    </location>
</feature>
<evidence type="ECO:0000313" key="2">
    <source>
        <dbReference type="EMBL" id="PHH69570.1"/>
    </source>
</evidence>
<dbReference type="Pfam" id="PF17110">
    <property type="entry name" value="TFB6"/>
    <property type="match status" value="1"/>
</dbReference>
<feature type="compositionally biased region" description="Polar residues" evidence="1">
    <location>
        <begin position="1"/>
        <end position="10"/>
    </location>
</feature>
<dbReference type="PANTHER" id="PTHR37781:SF1">
    <property type="entry name" value="ADR380WP"/>
    <property type="match status" value="1"/>
</dbReference>
<evidence type="ECO:0008006" key="4">
    <source>
        <dbReference type="Google" id="ProtNLM"/>
    </source>
</evidence>
<dbReference type="Proteomes" id="UP000224854">
    <property type="component" value="Unassembled WGS sequence"/>
</dbReference>
<reference evidence="2 3" key="1">
    <citation type="submission" date="2017-06" db="EMBL/GenBank/DDBJ databases">
        <title>Ant-infecting Ophiocordyceps genomes reveal a high diversity of potential behavioral manipulation genes and a possible major role for enterotoxins.</title>
        <authorList>
            <person name="De Bekker C."/>
            <person name="Evans H.C."/>
            <person name="Brachmann A."/>
            <person name="Hughes D.P."/>
        </authorList>
    </citation>
    <scope>NUCLEOTIDE SEQUENCE [LARGE SCALE GENOMIC DNA]</scope>
    <source>
        <strain evidence="2 3">1348a</strain>
    </source>
</reference>
<dbReference type="AlphaFoldDB" id="A0A2C5YPX7"/>
<dbReference type="GO" id="GO:0005675">
    <property type="term" value="C:transcription factor TFIIH holo complex"/>
    <property type="evidence" value="ECO:0007669"/>
    <property type="project" value="TreeGrafter"/>
</dbReference>
<dbReference type="InterPro" id="IPR031349">
    <property type="entry name" value="Tfb6"/>
</dbReference>
<proteinExistence type="predicted"/>
<feature type="compositionally biased region" description="Low complexity" evidence="1">
    <location>
        <begin position="23"/>
        <end position="39"/>
    </location>
</feature>
<feature type="compositionally biased region" description="Acidic residues" evidence="1">
    <location>
        <begin position="203"/>
        <end position="224"/>
    </location>
</feature>
<organism evidence="2 3">
    <name type="scientific">Ophiocordyceps australis</name>
    <dbReference type="NCBI Taxonomy" id="1399860"/>
    <lineage>
        <taxon>Eukaryota</taxon>
        <taxon>Fungi</taxon>
        <taxon>Dikarya</taxon>
        <taxon>Ascomycota</taxon>
        <taxon>Pezizomycotina</taxon>
        <taxon>Sordariomycetes</taxon>
        <taxon>Hypocreomycetidae</taxon>
        <taxon>Hypocreales</taxon>
        <taxon>Ophiocordycipitaceae</taxon>
        <taxon>Ophiocordyceps</taxon>
    </lineage>
</organism>
<feature type="region of interest" description="Disordered" evidence="1">
    <location>
        <begin position="1"/>
        <end position="51"/>
    </location>
</feature>
<evidence type="ECO:0000256" key="1">
    <source>
        <dbReference type="SAM" id="MobiDB-lite"/>
    </source>
</evidence>
<dbReference type="EMBL" id="NJEU01000917">
    <property type="protein sequence ID" value="PHH69570.1"/>
    <property type="molecule type" value="Genomic_DNA"/>
</dbReference>